<sequence>MGSCNIYLEKAYDERIPMPLVSRLFVAGILVVERRQWRCFASPLVNAAFGVSELRQSAQLGST</sequence>
<name>A0A2P5DXZ3_PARAD</name>
<dbReference type="EMBL" id="JXTB01000010">
    <property type="protein sequence ID" value="PON78143.1"/>
    <property type="molecule type" value="Genomic_DNA"/>
</dbReference>
<reference evidence="2" key="1">
    <citation type="submission" date="2016-06" db="EMBL/GenBank/DDBJ databases">
        <title>Parallel loss of symbiosis genes in relatives of nitrogen-fixing non-legume Parasponia.</title>
        <authorList>
            <person name="Van Velzen R."/>
            <person name="Holmer R."/>
            <person name="Bu F."/>
            <person name="Rutten L."/>
            <person name="Van Zeijl A."/>
            <person name="Liu W."/>
            <person name="Santuari L."/>
            <person name="Cao Q."/>
            <person name="Sharma T."/>
            <person name="Shen D."/>
            <person name="Roswanjaya Y."/>
            <person name="Wardhani T."/>
            <person name="Kalhor M.S."/>
            <person name="Jansen J."/>
            <person name="Van den Hoogen J."/>
            <person name="Gungor B."/>
            <person name="Hartog M."/>
            <person name="Hontelez J."/>
            <person name="Verver J."/>
            <person name="Yang W.-C."/>
            <person name="Schijlen E."/>
            <person name="Repin R."/>
            <person name="Schilthuizen M."/>
            <person name="Schranz E."/>
            <person name="Heidstra R."/>
            <person name="Miyata K."/>
            <person name="Fedorova E."/>
            <person name="Kohlen W."/>
            <person name="Bisseling T."/>
            <person name="Smit S."/>
            <person name="Geurts R."/>
        </authorList>
    </citation>
    <scope>NUCLEOTIDE SEQUENCE [LARGE SCALE GENOMIC DNA]</scope>
    <source>
        <strain evidence="2">cv. WU1-14</strain>
    </source>
</reference>
<comment type="caution">
    <text evidence="1">The sequence shown here is derived from an EMBL/GenBank/DDBJ whole genome shotgun (WGS) entry which is preliminary data.</text>
</comment>
<keyword evidence="2" id="KW-1185">Reference proteome</keyword>
<dbReference type="Proteomes" id="UP000237105">
    <property type="component" value="Unassembled WGS sequence"/>
</dbReference>
<feature type="non-terminal residue" evidence="1">
    <location>
        <position position="63"/>
    </location>
</feature>
<organism evidence="1 2">
    <name type="scientific">Parasponia andersonii</name>
    <name type="common">Sponia andersonii</name>
    <dbReference type="NCBI Taxonomy" id="3476"/>
    <lineage>
        <taxon>Eukaryota</taxon>
        <taxon>Viridiplantae</taxon>
        <taxon>Streptophyta</taxon>
        <taxon>Embryophyta</taxon>
        <taxon>Tracheophyta</taxon>
        <taxon>Spermatophyta</taxon>
        <taxon>Magnoliopsida</taxon>
        <taxon>eudicotyledons</taxon>
        <taxon>Gunneridae</taxon>
        <taxon>Pentapetalae</taxon>
        <taxon>rosids</taxon>
        <taxon>fabids</taxon>
        <taxon>Rosales</taxon>
        <taxon>Cannabaceae</taxon>
        <taxon>Parasponia</taxon>
    </lineage>
</organism>
<dbReference type="AlphaFoldDB" id="A0A2P5DXZ3"/>
<proteinExistence type="predicted"/>
<evidence type="ECO:0000313" key="1">
    <source>
        <dbReference type="EMBL" id="PON78143.1"/>
    </source>
</evidence>
<accession>A0A2P5DXZ3</accession>
<protein>
    <submittedName>
        <fullName evidence="1">Uncharacterized protein</fullName>
    </submittedName>
</protein>
<gene>
    <name evidence="1" type="ORF">PanWU01x14_021250</name>
</gene>
<evidence type="ECO:0000313" key="2">
    <source>
        <dbReference type="Proteomes" id="UP000237105"/>
    </source>
</evidence>